<dbReference type="GO" id="GO:0042597">
    <property type="term" value="C:periplasmic space"/>
    <property type="evidence" value="ECO:0007669"/>
    <property type="project" value="UniProtKB-SubCell"/>
</dbReference>
<comment type="subcellular location">
    <subcellularLocation>
        <location evidence="1">Periplasm</location>
    </subcellularLocation>
</comment>
<dbReference type="Proteomes" id="UP000184096">
    <property type="component" value="Chromosome I"/>
</dbReference>
<evidence type="ECO:0000256" key="3">
    <source>
        <dbReference type="ARBA" id="ARBA00022729"/>
    </source>
</evidence>
<dbReference type="RefSeq" id="WP_172806016.1">
    <property type="nucleotide sequence ID" value="NZ_LT670849.1"/>
</dbReference>
<keyword evidence="3 4" id="KW-0732">Signal</keyword>
<gene>
    <name evidence="6" type="ORF">SAMN05444170_2370</name>
</gene>
<dbReference type="AlphaFoldDB" id="A0A1M7TQH3"/>
<dbReference type="GO" id="GO:0042918">
    <property type="term" value="P:alkanesulfonate transmembrane transport"/>
    <property type="evidence" value="ECO:0007669"/>
    <property type="project" value="TreeGrafter"/>
</dbReference>
<evidence type="ECO:0000313" key="7">
    <source>
        <dbReference type="Proteomes" id="UP000184096"/>
    </source>
</evidence>
<dbReference type="EMBL" id="LT670849">
    <property type="protein sequence ID" value="SHN72965.1"/>
    <property type="molecule type" value="Genomic_DNA"/>
</dbReference>
<feature type="chain" id="PRO_5013065521" evidence="4">
    <location>
        <begin position="32"/>
        <end position="324"/>
    </location>
</feature>
<evidence type="ECO:0000313" key="6">
    <source>
        <dbReference type="EMBL" id="SHN72965.1"/>
    </source>
</evidence>
<accession>A0A1M7TQH3</accession>
<dbReference type="Gene3D" id="3.40.190.10">
    <property type="entry name" value="Periplasmic binding protein-like II"/>
    <property type="match status" value="2"/>
</dbReference>
<dbReference type="PANTHER" id="PTHR30024:SF47">
    <property type="entry name" value="TAURINE-BINDING PERIPLASMIC PROTEIN"/>
    <property type="match status" value="1"/>
</dbReference>
<keyword evidence="7" id="KW-1185">Reference proteome</keyword>
<dbReference type="PANTHER" id="PTHR30024">
    <property type="entry name" value="ALIPHATIC SULFONATES-BINDING PROTEIN-RELATED"/>
    <property type="match status" value="1"/>
</dbReference>
<evidence type="ECO:0000256" key="4">
    <source>
        <dbReference type="SAM" id="SignalP"/>
    </source>
</evidence>
<organism evidence="6 7">
    <name type="scientific">Bradyrhizobium erythrophlei</name>
    <dbReference type="NCBI Taxonomy" id="1437360"/>
    <lineage>
        <taxon>Bacteria</taxon>
        <taxon>Pseudomonadati</taxon>
        <taxon>Pseudomonadota</taxon>
        <taxon>Alphaproteobacteria</taxon>
        <taxon>Hyphomicrobiales</taxon>
        <taxon>Nitrobacteraceae</taxon>
        <taxon>Bradyrhizobium</taxon>
    </lineage>
</organism>
<protein>
    <submittedName>
        <fullName evidence="6">NitT/TauT family transport system substrate-binding protein</fullName>
    </submittedName>
</protein>
<name>A0A1M7TQH3_9BRAD</name>
<dbReference type="InterPro" id="IPR015168">
    <property type="entry name" value="SsuA/THI5"/>
</dbReference>
<evidence type="ECO:0000259" key="5">
    <source>
        <dbReference type="Pfam" id="PF09084"/>
    </source>
</evidence>
<evidence type="ECO:0000256" key="1">
    <source>
        <dbReference type="ARBA" id="ARBA00004418"/>
    </source>
</evidence>
<sequence>MKRATSFRIRFAALVLAAFSALSLTVERSQAATTLKIGSAQVSIASIPVVVAIQQKLFEAEGINAEIVDFDGGGPAVQALAGGGIDLCICAGDHAMRLASRGLGGAVLVALLDKHPYSLLAPSGSSASDLAGLRGKAVGITSPGSLTDNTLRFMIRKLGLNPDNDYEIIAAGTGASMRAAIERGSVMAGMFTTPDVQAYMATGKYKFVADFRDLDYMALDLIAVGSWLKSNDATAHAVARAIVKAEKLIQSDPKVVEAAVHERFRTLSPELVTAVAHDAAERSLSHDGRAQEAGFKTALEMLRVADPSVKDLSYSDVVAVRYLP</sequence>
<dbReference type="SUPFAM" id="SSF53850">
    <property type="entry name" value="Periplasmic binding protein-like II"/>
    <property type="match status" value="1"/>
</dbReference>
<evidence type="ECO:0000256" key="2">
    <source>
        <dbReference type="ARBA" id="ARBA00010742"/>
    </source>
</evidence>
<dbReference type="Pfam" id="PF09084">
    <property type="entry name" value="NMT1"/>
    <property type="match status" value="1"/>
</dbReference>
<comment type="similarity">
    <text evidence="2">Belongs to the bacterial solute-binding protein SsuA/TauA family.</text>
</comment>
<feature type="domain" description="SsuA/THI5-like" evidence="5">
    <location>
        <begin position="46"/>
        <end position="254"/>
    </location>
</feature>
<reference evidence="7" key="1">
    <citation type="submission" date="2016-11" db="EMBL/GenBank/DDBJ databases">
        <authorList>
            <person name="Varghese N."/>
            <person name="Submissions S."/>
        </authorList>
    </citation>
    <scope>NUCLEOTIDE SEQUENCE [LARGE SCALE GENOMIC DNA]</scope>
    <source>
        <strain evidence="7">GAS401</strain>
    </source>
</reference>
<proteinExistence type="inferred from homology"/>
<feature type="signal peptide" evidence="4">
    <location>
        <begin position="1"/>
        <end position="31"/>
    </location>
</feature>